<reference evidence="2" key="1">
    <citation type="journal article" date="2019" name="bioRxiv">
        <title>The Genome of the Zebra Mussel, Dreissena polymorpha: A Resource for Invasive Species Research.</title>
        <authorList>
            <person name="McCartney M.A."/>
            <person name="Auch B."/>
            <person name="Kono T."/>
            <person name="Mallez S."/>
            <person name="Zhang Y."/>
            <person name="Obille A."/>
            <person name="Becker A."/>
            <person name="Abrahante J.E."/>
            <person name="Garbe J."/>
            <person name="Badalamenti J.P."/>
            <person name="Herman A."/>
            <person name="Mangelson H."/>
            <person name="Liachko I."/>
            <person name="Sullivan S."/>
            <person name="Sone E.D."/>
            <person name="Koren S."/>
            <person name="Silverstein K.A.T."/>
            <person name="Beckman K.B."/>
            <person name="Gohl D.M."/>
        </authorList>
    </citation>
    <scope>NUCLEOTIDE SEQUENCE</scope>
    <source>
        <strain evidence="2">Duluth1</strain>
        <tissue evidence="2">Whole animal</tissue>
    </source>
</reference>
<protein>
    <submittedName>
        <fullName evidence="2">Uncharacterized protein</fullName>
    </submittedName>
</protein>
<proteinExistence type="predicted"/>
<accession>A0A9D4FSM2</accession>
<dbReference type="EMBL" id="JAIWYP010000006">
    <property type="protein sequence ID" value="KAH3803536.1"/>
    <property type="molecule type" value="Genomic_DNA"/>
</dbReference>
<evidence type="ECO:0000313" key="2">
    <source>
        <dbReference type="EMBL" id="KAH3803536.1"/>
    </source>
</evidence>
<gene>
    <name evidence="2" type="ORF">DPMN_131799</name>
</gene>
<reference evidence="2" key="2">
    <citation type="submission" date="2020-11" db="EMBL/GenBank/DDBJ databases">
        <authorList>
            <person name="McCartney M.A."/>
            <person name="Auch B."/>
            <person name="Kono T."/>
            <person name="Mallez S."/>
            <person name="Becker A."/>
            <person name="Gohl D.M."/>
            <person name="Silverstein K.A.T."/>
            <person name="Koren S."/>
            <person name="Bechman K.B."/>
            <person name="Herman A."/>
            <person name="Abrahante J.E."/>
            <person name="Garbe J."/>
        </authorList>
    </citation>
    <scope>NUCLEOTIDE SEQUENCE</scope>
    <source>
        <strain evidence="2">Duluth1</strain>
        <tissue evidence="2">Whole animal</tissue>
    </source>
</reference>
<comment type="caution">
    <text evidence="2">The sequence shown here is derived from an EMBL/GenBank/DDBJ whole genome shotgun (WGS) entry which is preliminary data.</text>
</comment>
<keyword evidence="3" id="KW-1185">Reference proteome</keyword>
<evidence type="ECO:0000313" key="3">
    <source>
        <dbReference type="Proteomes" id="UP000828390"/>
    </source>
</evidence>
<evidence type="ECO:0000256" key="1">
    <source>
        <dbReference type="SAM" id="MobiDB-lite"/>
    </source>
</evidence>
<dbReference type="AlphaFoldDB" id="A0A9D4FSM2"/>
<sequence length="161" mass="18352">MEVGDFQTRSGVRVVTVECNKNQQESIPHIISFGCGTRALITMRGRQPLCLYCQEVEHVRNTCPHNINAIFKEKQTEKSKTSVSELQSTAEIEPEVRKVPSTAPSSTSVPAKKQVASEIIEVESQPQEEEKGFKTVKSRKKTKDDKEKKYQKTRKFKIQKR</sequence>
<feature type="compositionally biased region" description="Low complexity" evidence="1">
    <location>
        <begin position="99"/>
        <end position="112"/>
    </location>
</feature>
<name>A0A9D4FSM2_DREPO</name>
<feature type="compositionally biased region" description="Basic residues" evidence="1">
    <location>
        <begin position="151"/>
        <end position="161"/>
    </location>
</feature>
<dbReference type="Proteomes" id="UP000828390">
    <property type="component" value="Unassembled WGS sequence"/>
</dbReference>
<feature type="region of interest" description="Disordered" evidence="1">
    <location>
        <begin position="75"/>
        <end position="161"/>
    </location>
</feature>
<organism evidence="2 3">
    <name type="scientific">Dreissena polymorpha</name>
    <name type="common">Zebra mussel</name>
    <name type="synonym">Mytilus polymorpha</name>
    <dbReference type="NCBI Taxonomy" id="45954"/>
    <lineage>
        <taxon>Eukaryota</taxon>
        <taxon>Metazoa</taxon>
        <taxon>Spiralia</taxon>
        <taxon>Lophotrochozoa</taxon>
        <taxon>Mollusca</taxon>
        <taxon>Bivalvia</taxon>
        <taxon>Autobranchia</taxon>
        <taxon>Heteroconchia</taxon>
        <taxon>Euheterodonta</taxon>
        <taxon>Imparidentia</taxon>
        <taxon>Neoheterodontei</taxon>
        <taxon>Myida</taxon>
        <taxon>Dreissenoidea</taxon>
        <taxon>Dreissenidae</taxon>
        <taxon>Dreissena</taxon>
    </lineage>
</organism>
<feature type="compositionally biased region" description="Polar residues" evidence="1">
    <location>
        <begin position="81"/>
        <end position="90"/>
    </location>
</feature>